<gene>
    <name evidence="2" type="ORF">HNR42_002909</name>
</gene>
<dbReference type="Gene3D" id="1.10.357.10">
    <property type="entry name" value="Tetracycline Repressor, domain 2"/>
    <property type="match status" value="1"/>
</dbReference>
<organism evidence="2 3">
    <name type="scientific">Deinobacterium chartae</name>
    <dbReference type="NCBI Taxonomy" id="521158"/>
    <lineage>
        <taxon>Bacteria</taxon>
        <taxon>Thermotogati</taxon>
        <taxon>Deinococcota</taxon>
        <taxon>Deinococci</taxon>
        <taxon>Deinococcales</taxon>
        <taxon>Deinococcaceae</taxon>
        <taxon>Deinobacterium</taxon>
    </lineage>
</organism>
<dbReference type="EMBL" id="JACHHG010000012">
    <property type="protein sequence ID" value="MBB6099459.1"/>
    <property type="molecule type" value="Genomic_DNA"/>
</dbReference>
<dbReference type="InterPro" id="IPR036271">
    <property type="entry name" value="Tet_transcr_reg_TetR-rel_C_sf"/>
</dbReference>
<dbReference type="InterPro" id="IPR041479">
    <property type="entry name" value="TetR_CgmR_C"/>
</dbReference>
<keyword evidence="3" id="KW-1185">Reference proteome</keyword>
<reference evidence="2 3" key="1">
    <citation type="submission" date="2020-08" db="EMBL/GenBank/DDBJ databases">
        <title>Genomic Encyclopedia of Type Strains, Phase IV (KMG-IV): sequencing the most valuable type-strain genomes for metagenomic binning, comparative biology and taxonomic classification.</title>
        <authorList>
            <person name="Goeker M."/>
        </authorList>
    </citation>
    <scope>NUCLEOTIDE SEQUENCE [LARGE SCALE GENOMIC DNA]</scope>
    <source>
        <strain evidence="2 3">DSM 21458</strain>
    </source>
</reference>
<proteinExistence type="predicted"/>
<feature type="domain" description="TetR transcriptional regulator CgmR-like C-terminal" evidence="1">
    <location>
        <begin position="1"/>
        <end position="73"/>
    </location>
</feature>
<evidence type="ECO:0000313" key="3">
    <source>
        <dbReference type="Proteomes" id="UP000569951"/>
    </source>
</evidence>
<evidence type="ECO:0000259" key="1">
    <source>
        <dbReference type="Pfam" id="PF17937"/>
    </source>
</evidence>
<comment type="caution">
    <text evidence="2">The sequence shown here is derived from an EMBL/GenBank/DDBJ whole genome shotgun (WGS) entry which is preliminary data.</text>
</comment>
<name>A0A841I5A6_9DEIO</name>
<protein>
    <recommendedName>
        <fullName evidence="1">TetR transcriptional regulator CgmR-like C-terminal domain-containing protein</fullName>
    </recommendedName>
</protein>
<accession>A0A841I5A6</accession>
<dbReference type="SUPFAM" id="SSF48498">
    <property type="entry name" value="Tetracyclin repressor-like, C-terminal domain"/>
    <property type="match status" value="1"/>
</dbReference>
<dbReference type="AlphaFoldDB" id="A0A841I5A6"/>
<sequence length="77" mass="8205">MMVAMAQEPSLLALVQPHHARWQACLEAHGLPTGAATLIRMAADGLWQAELLGLAASTPELRNRVISRLLELAGGHA</sequence>
<dbReference type="Proteomes" id="UP000569951">
    <property type="component" value="Unassembled WGS sequence"/>
</dbReference>
<dbReference type="Pfam" id="PF17937">
    <property type="entry name" value="TetR_C_28"/>
    <property type="match status" value="1"/>
</dbReference>
<evidence type="ECO:0000313" key="2">
    <source>
        <dbReference type="EMBL" id="MBB6099459.1"/>
    </source>
</evidence>